<protein>
    <submittedName>
        <fullName evidence="1">Uncharacterized protein</fullName>
    </submittedName>
</protein>
<evidence type="ECO:0000313" key="1">
    <source>
        <dbReference type="EMBL" id="CDZ97894.1"/>
    </source>
</evidence>
<name>A0A0F7SKE4_PHARH</name>
<dbReference type="AlphaFoldDB" id="A0A0F7SKE4"/>
<dbReference type="EMBL" id="LN483249">
    <property type="protein sequence ID" value="CDZ97894.1"/>
    <property type="molecule type" value="Genomic_DNA"/>
</dbReference>
<proteinExistence type="predicted"/>
<organism evidence="1">
    <name type="scientific">Phaffia rhodozyma</name>
    <name type="common">Yeast</name>
    <name type="synonym">Xanthophyllomyces dendrorhous</name>
    <dbReference type="NCBI Taxonomy" id="264483"/>
    <lineage>
        <taxon>Eukaryota</taxon>
        <taxon>Fungi</taxon>
        <taxon>Dikarya</taxon>
        <taxon>Basidiomycota</taxon>
        <taxon>Agaricomycotina</taxon>
        <taxon>Tremellomycetes</taxon>
        <taxon>Cystofilobasidiales</taxon>
        <taxon>Mrakiaceae</taxon>
        <taxon>Phaffia</taxon>
    </lineage>
</organism>
<reference evidence="1" key="1">
    <citation type="submission" date="2014-08" db="EMBL/GenBank/DDBJ databases">
        <authorList>
            <person name="Sharma Rahul"/>
            <person name="Thines Marco"/>
        </authorList>
    </citation>
    <scope>NUCLEOTIDE SEQUENCE</scope>
</reference>
<accession>A0A0F7SKE4</accession>
<sequence length="114" mass="13264">MAHSIETVRYQDHRRINGKTSDLRINRAVALNPADLTDHVRLFGHCDPFWRAGKMINTSKFYIERSFSPSGISSSYFPCICKTLSVLSQYTSGLLDFISSCYYHCCYYQHHYPR</sequence>